<evidence type="ECO:0000313" key="2">
    <source>
        <dbReference type="EMBL" id="CAF4371535.1"/>
    </source>
</evidence>
<comment type="caution">
    <text evidence="1">The sequence shown here is derived from an EMBL/GenBank/DDBJ whole genome shotgun (WGS) entry which is preliminary data.</text>
</comment>
<reference evidence="1" key="1">
    <citation type="submission" date="2021-02" db="EMBL/GenBank/DDBJ databases">
        <authorList>
            <person name="Nowell W R."/>
        </authorList>
    </citation>
    <scope>NUCLEOTIDE SEQUENCE</scope>
</reference>
<sequence length="226" mass="26606">MPNSFMFDDGLINQIKAIQYQIVTVENLINNRLKNETKNQNQLKFHSLTFLDPYGNEIVNKRMDHELINKTVKIYKKDYVPKYLQRWIQIGKIDHGHISSIEESESIWAMSKCISSDQLIAYGEVSVWLGSYDNSTFNKYVLKVVLMDNMDKIKRQIANLERFTFMELKSCILDHHDELNERDWNEGKVLKWEDTIMSSGLYQENCVLVAKIRNEKVTCHTIIVHK</sequence>
<keyword evidence="3" id="KW-1185">Reference proteome</keyword>
<name>A0A815TZP8_9BILA</name>
<protein>
    <submittedName>
        <fullName evidence="1">Uncharacterized protein</fullName>
    </submittedName>
</protein>
<dbReference type="EMBL" id="CAJOBC010088666">
    <property type="protein sequence ID" value="CAF4371535.1"/>
    <property type="molecule type" value="Genomic_DNA"/>
</dbReference>
<accession>A0A815TZP8</accession>
<dbReference type="Proteomes" id="UP000681722">
    <property type="component" value="Unassembled WGS sequence"/>
</dbReference>
<evidence type="ECO:0000313" key="1">
    <source>
        <dbReference type="EMBL" id="CAF1510812.1"/>
    </source>
</evidence>
<dbReference type="EMBL" id="CAJNOQ010023128">
    <property type="protein sequence ID" value="CAF1510812.1"/>
    <property type="molecule type" value="Genomic_DNA"/>
</dbReference>
<organism evidence="1 3">
    <name type="scientific">Didymodactylos carnosus</name>
    <dbReference type="NCBI Taxonomy" id="1234261"/>
    <lineage>
        <taxon>Eukaryota</taxon>
        <taxon>Metazoa</taxon>
        <taxon>Spiralia</taxon>
        <taxon>Gnathifera</taxon>
        <taxon>Rotifera</taxon>
        <taxon>Eurotatoria</taxon>
        <taxon>Bdelloidea</taxon>
        <taxon>Philodinida</taxon>
        <taxon>Philodinidae</taxon>
        <taxon>Didymodactylos</taxon>
    </lineage>
</organism>
<dbReference type="OrthoDB" id="10066021at2759"/>
<dbReference type="AlphaFoldDB" id="A0A815TZP8"/>
<gene>
    <name evidence="1" type="ORF">GPM918_LOCUS37104</name>
    <name evidence="2" type="ORF">SRO942_LOCUS37862</name>
</gene>
<dbReference type="Proteomes" id="UP000663829">
    <property type="component" value="Unassembled WGS sequence"/>
</dbReference>
<evidence type="ECO:0000313" key="3">
    <source>
        <dbReference type="Proteomes" id="UP000663829"/>
    </source>
</evidence>
<proteinExistence type="predicted"/>